<dbReference type="RefSeq" id="WP_311789479.1">
    <property type="nucleotide sequence ID" value="NZ_JALDYY010000031.1"/>
</dbReference>
<dbReference type="Proteomes" id="UP001161580">
    <property type="component" value="Unassembled WGS sequence"/>
</dbReference>
<keyword evidence="2" id="KW-1185">Reference proteome</keyword>
<comment type="caution">
    <text evidence="1">The sequence shown here is derived from an EMBL/GenBank/DDBJ whole genome shotgun (WGS) entry which is preliminary data.</text>
</comment>
<protein>
    <submittedName>
        <fullName evidence="1">Uncharacterized protein</fullName>
    </submittedName>
</protein>
<evidence type="ECO:0000313" key="2">
    <source>
        <dbReference type="Proteomes" id="UP001161580"/>
    </source>
</evidence>
<dbReference type="AlphaFoldDB" id="A0AAE3QG31"/>
<evidence type="ECO:0000313" key="1">
    <source>
        <dbReference type="EMBL" id="MDI7922880.1"/>
    </source>
</evidence>
<organism evidence="1 2">
    <name type="scientific">Ferirhizobium litorale</name>
    <dbReference type="NCBI Taxonomy" id="2927786"/>
    <lineage>
        <taxon>Bacteria</taxon>
        <taxon>Pseudomonadati</taxon>
        <taxon>Pseudomonadota</taxon>
        <taxon>Alphaproteobacteria</taxon>
        <taxon>Hyphomicrobiales</taxon>
        <taxon>Rhizobiaceae</taxon>
        <taxon>Ferirhizobium</taxon>
    </lineage>
</organism>
<proteinExistence type="predicted"/>
<name>A0AAE3QG31_9HYPH</name>
<dbReference type="EMBL" id="JALDYZ010000006">
    <property type="protein sequence ID" value="MDI7922880.1"/>
    <property type="molecule type" value="Genomic_DNA"/>
</dbReference>
<sequence>MPSTVATGNSPWCDDRIGAKPLMVPEVDPLSAIATLAIRIRAARILREHHVWEAVRLLPSLLSLTEDRDAMRRFRALMDTDLLSEAALFLIAASRPTRTVCRLALKDGVWVCTLRREERCSRDDARKFTTMHQDEAAALLSALIAADSRH</sequence>
<accession>A0AAE3QG31</accession>
<reference evidence="1" key="1">
    <citation type="submission" date="2022-03" db="EMBL/GenBank/DDBJ databases">
        <title>Fererhizobium litorale gen. nov., sp. nov., isolated from sandy sediments of the Sea of Japan seashore.</title>
        <authorList>
            <person name="Romanenko L."/>
            <person name="Kurilenko V."/>
            <person name="Otstavnykh N."/>
            <person name="Svetashev V."/>
            <person name="Tekutyeva L."/>
            <person name="Isaeva M."/>
            <person name="Mikhailov V."/>
        </authorList>
    </citation>
    <scope>NUCLEOTIDE SEQUENCE</scope>
    <source>
        <strain evidence="1">KMM 9576</strain>
    </source>
</reference>
<gene>
    <name evidence="1" type="ORF">MRS75_12385</name>
</gene>